<evidence type="ECO:0000313" key="3">
    <source>
        <dbReference type="Proteomes" id="UP001519309"/>
    </source>
</evidence>
<dbReference type="EMBL" id="JAGGLP010000019">
    <property type="protein sequence ID" value="MBP2054135.1"/>
    <property type="molecule type" value="Genomic_DNA"/>
</dbReference>
<accession>A0ABS4M3A9</accession>
<sequence length="173" mass="18136">MHTAKQPKNRLSGALFGAALCLALTASASGVASAAAEGTAAGTQRSAVSAPVLPQGSPVIEAMDWFVAHKGDTSYHGRCEYAVAAAWQRHIVHYSAKTHWTSDDGAQHTTGTPPIASFVFWKTSRPYWHVGLSDGRGGVWMTDASDNGAIGFKSNYKTAVSGGTYVGWKPGSP</sequence>
<keyword evidence="1" id="KW-0732">Signal</keyword>
<dbReference type="Proteomes" id="UP001519309">
    <property type="component" value="Unassembled WGS sequence"/>
</dbReference>
<protein>
    <recommendedName>
        <fullName evidence="4">Peptidase C51 domain-containing protein</fullName>
    </recommendedName>
</protein>
<keyword evidence="3" id="KW-1185">Reference proteome</keyword>
<dbReference type="RefSeq" id="WP_208870304.1">
    <property type="nucleotide sequence ID" value="NZ_CP016279.1"/>
</dbReference>
<comment type="caution">
    <text evidence="2">The sequence shown here is derived from an EMBL/GenBank/DDBJ whole genome shotgun (WGS) entry which is preliminary data.</text>
</comment>
<proteinExistence type="predicted"/>
<feature type="chain" id="PRO_5045443390" description="Peptidase C51 domain-containing protein" evidence="1">
    <location>
        <begin position="29"/>
        <end position="173"/>
    </location>
</feature>
<organism evidence="2 3">
    <name type="scientific">Streptomyces griseochromogenes</name>
    <dbReference type="NCBI Taxonomy" id="68214"/>
    <lineage>
        <taxon>Bacteria</taxon>
        <taxon>Bacillati</taxon>
        <taxon>Actinomycetota</taxon>
        <taxon>Actinomycetes</taxon>
        <taxon>Kitasatosporales</taxon>
        <taxon>Streptomycetaceae</taxon>
        <taxon>Streptomyces</taxon>
    </lineage>
</organism>
<evidence type="ECO:0008006" key="4">
    <source>
        <dbReference type="Google" id="ProtNLM"/>
    </source>
</evidence>
<reference evidence="2 3" key="1">
    <citation type="submission" date="2021-03" db="EMBL/GenBank/DDBJ databases">
        <title>Genomic Encyclopedia of Type Strains, Phase IV (KMG-IV): sequencing the most valuable type-strain genomes for metagenomic binning, comparative biology and taxonomic classification.</title>
        <authorList>
            <person name="Goeker M."/>
        </authorList>
    </citation>
    <scope>NUCLEOTIDE SEQUENCE [LARGE SCALE GENOMIC DNA]</scope>
    <source>
        <strain evidence="2 3">DSM 40499</strain>
    </source>
</reference>
<name>A0ABS4M3A9_9ACTN</name>
<gene>
    <name evidence="2" type="ORF">J2Z21_007137</name>
</gene>
<evidence type="ECO:0000256" key="1">
    <source>
        <dbReference type="SAM" id="SignalP"/>
    </source>
</evidence>
<evidence type="ECO:0000313" key="2">
    <source>
        <dbReference type="EMBL" id="MBP2054135.1"/>
    </source>
</evidence>
<feature type="signal peptide" evidence="1">
    <location>
        <begin position="1"/>
        <end position="28"/>
    </location>
</feature>